<comment type="similarity">
    <text evidence="1">Belongs to the heat shock protein 70 family.</text>
</comment>
<dbReference type="PROSITE" id="PS01036">
    <property type="entry name" value="HSP70_3"/>
    <property type="match status" value="1"/>
</dbReference>
<feature type="compositionally biased region" description="Basic residues" evidence="6">
    <location>
        <begin position="108"/>
        <end position="119"/>
    </location>
</feature>
<feature type="compositionally biased region" description="Low complexity" evidence="6">
    <location>
        <begin position="120"/>
        <end position="137"/>
    </location>
</feature>
<dbReference type="Gene3D" id="3.30.420.40">
    <property type="match status" value="2"/>
</dbReference>
<evidence type="ECO:0000256" key="6">
    <source>
        <dbReference type="SAM" id="MobiDB-lite"/>
    </source>
</evidence>
<evidence type="ECO:0000256" key="4">
    <source>
        <dbReference type="ARBA" id="ARBA00023016"/>
    </source>
</evidence>
<organism evidence="7 8">
    <name type="scientific">Actinomadura vinacea</name>
    <dbReference type="NCBI Taxonomy" id="115336"/>
    <lineage>
        <taxon>Bacteria</taxon>
        <taxon>Bacillati</taxon>
        <taxon>Actinomycetota</taxon>
        <taxon>Actinomycetes</taxon>
        <taxon>Streptosporangiales</taxon>
        <taxon>Thermomonosporaceae</taxon>
        <taxon>Actinomadura</taxon>
    </lineage>
</organism>
<protein>
    <submittedName>
        <fullName evidence="7">Uncharacterized protein</fullName>
    </submittedName>
</protein>
<dbReference type="InterPro" id="IPR013126">
    <property type="entry name" value="Hsp_70_fam"/>
</dbReference>
<sequence length="160" mass="17973">MLDRTIRSVKCEMGTDWKTKIDDKPFTPQQISAFVLQKLKRDAESYLGEKLSRAEFQRMTAELLERTKAPFKQVLKDAGIGVDGIDQVVLVGGSTRMPAVSELVKTASRPRRAACRRSRSPSTSTPTASSRSPPGTRRPARRSRSRSPGDRRCPRTRSRR</sequence>
<comment type="caution">
    <text evidence="7">The sequence shown here is derived from an EMBL/GenBank/DDBJ whole genome shotgun (WGS) entry which is preliminary data.</text>
</comment>
<feature type="region of interest" description="Disordered" evidence="6">
    <location>
        <begin position="102"/>
        <end position="160"/>
    </location>
</feature>
<evidence type="ECO:0000256" key="5">
    <source>
        <dbReference type="ARBA" id="ARBA00023186"/>
    </source>
</evidence>
<dbReference type="Pfam" id="PF00012">
    <property type="entry name" value="HSP70"/>
    <property type="match status" value="1"/>
</dbReference>
<keyword evidence="8" id="KW-1185">Reference proteome</keyword>
<evidence type="ECO:0000256" key="2">
    <source>
        <dbReference type="ARBA" id="ARBA00022741"/>
    </source>
</evidence>
<reference evidence="7 8" key="1">
    <citation type="journal article" date="2019" name="Int. J. Syst. Evol. Microbiol.">
        <title>The Global Catalogue of Microorganisms (GCM) 10K type strain sequencing project: providing services to taxonomists for standard genome sequencing and annotation.</title>
        <authorList>
            <consortium name="The Broad Institute Genomics Platform"/>
            <consortium name="The Broad Institute Genome Sequencing Center for Infectious Disease"/>
            <person name="Wu L."/>
            <person name="Ma J."/>
        </authorList>
    </citation>
    <scope>NUCLEOTIDE SEQUENCE [LARGE SCALE GENOMIC DNA]</scope>
    <source>
        <strain evidence="7 8">JCM 3325</strain>
    </source>
</reference>
<gene>
    <name evidence="7" type="ORF">GCM10010191_06090</name>
</gene>
<evidence type="ECO:0000313" key="7">
    <source>
        <dbReference type="EMBL" id="GAA2401589.1"/>
    </source>
</evidence>
<proteinExistence type="inferred from homology"/>
<keyword evidence="2" id="KW-0547">Nucleotide-binding</keyword>
<dbReference type="EMBL" id="BAAARW010000002">
    <property type="protein sequence ID" value="GAA2401589.1"/>
    <property type="molecule type" value="Genomic_DNA"/>
</dbReference>
<keyword evidence="5" id="KW-0143">Chaperone</keyword>
<evidence type="ECO:0000256" key="1">
    <source>
        <dbReference type="ARBA" id="ARBA00007381"/>
    </source>
</evidence>
<keyword evidence="4" id="KW-0346">Stress response</keyword>
<dbReference type="InterPro" id="IPR043129">
    <property type="entry name" value="ATPase_NBD"/>
</dbReference>
<dbReference type="InterPro" id="IPR018181">
    <property type="entry name" value="Heat_shock_70_CS"/>
</dbReference>
<dbReference type="PANTHER" id="PTHR19375">
    <property type="entry name" value="HEAT SHOCK PROTEIN 70KDA"/>
    <property type="match status" value="1"/>
</dbReference>
<name>A0ABN3IDR0_9ACTN</name>
<dbReference type="SUPFAM" id="SSF53067">
    <property type="entry name" value="Actin-like ATPase domain"/>
    <property type="match status" value="2"/>
</dbReference>
<dbReference type="Proteomes" id="UP001501231">
    <property type="component" value="Unassembled WGS sequence"/>
</dbReference>
<keyword evidence="3" id="KW-0067">ATP-binding</keyword>
<evidence type="ECO:0000313" key="8">
    <source>
        <dbReference type="Proteomes" id="UP001501231"/>
    </source>
</evidence>
<evidence type="ECO:0000256" key="3">
    <source>
        <dbReference type="ARBA" id="ARBA00022840"/>
    </source>
</evidence>
<accession>A0ABN3IDR0</accession>